<evidence type="ECO:0000313" key="2">
    <source>
        <dbReference type="EMBL" id="KFM82388.1"/>
    </source>
</evidence>
<name>A0A087UYE9_STEMI</name>
<dbReference type="Proteomes" id="UP000054359">
    <property type="component" value="Unassembled WGS sequence"/>
</dbReference>
<dbReference type="PANTHER" id="PTHR47331">
    <property type="entry name" value="PHD-TYPE DOMAIN-CONTAINING PROTEIN"/>
    <property type="match status" value="1"/>
</dbReference>
<proteinExistence type="predicted"/>
<gene>
    <name evidence="2" type="ORF">X975_21852</name>
</gene>
<reference evidence="2 3" key="1">
    <citation type="submission" date="2013-11" db="EMBL/GenBank/DDBJ databases">
        <title>Genome sequencing of Stegodyphus mimosarum.</title>
        <authorList>
            <person name="Bechsgaard J."/>
        </authorList>
    </citation>
    <scope>NUCLEOTIDE SEQUENCE [LARGE SCALE GENOMIC DNA]</scope>
</reference>
<dbReference type="InterPro" id="IPR011074">
    <property type="entry name" value="CRAL/TRIO_N_dom"/>
</dbReference>
<dbReference type="SMART" id="SM01100">
    <property type="entry name" value="CRAL_TRIO_N"/>
    <property type="match status" value="1"/>
</dbReference>
<dbReference type="Pfam" id="PF18701">
    <property type="entry name" value="DUF5641"/>
    <property type="match status" value="1"/>
</dbReference>
<keyword evidence="3" id="KW-1185">Reference proteome</keyword>
<dbReference type="Gene3D" id="3.40.525.10">
    <property type="entry name" value="CRAL-TRIO lipid binding domain"/>
    <property type="match status" value="1"/>
</dbReference>
<dbReference type="STRING" id="407821.A0A087UYE9"/>
<evidence type="ECO:0000259" key="1">
    <source>
        <dbReference type="SMART" id="SM01100"/>
    </source>
</evidence>
<dbReference type="InterPro" id="IPR036273">
    <property type="entry name" value="CRAL/TRIO_N_dom_sf"/>
</dbReference>
<dbReference type="AlphaFoldDB" id="A0A087UYE9"/>
<accession>A0A087UYE9</accession>
<dbReference type="InterPro" id="IPR036865">
    <property type="entry name" value="CRAL-TRIO_dom_sf"/>
</dbReference>
<sequence>MVFAPAIMDCLTPEMEKIAEMEIGETPKVKKESLEKLKKRIEQEPDFYPFMDDKFLLMFLRCKKHDVQRAFKALRSYYLFKEKYSRVYTDFLPSELKHVMAANCYSSTHFRDVDGRLLAIFRVGDVILSSPKQPLTSPASIRNRWDLLQKMRKDFCKSWFKAYLSSLQTRKKWKDTQPNLKIGDIVLLLDDDHLPGSWPIGQVVELHHGTDRLVRVATIKSRNSLFKRNIHKLLLLCPYIRTNT</sequence>
<evidence type="ECO:0000313" key="3">
    <source>
        <dbReference type="Proteomes" id="UP000054359"/>
    </source>
</evidence>
<dbReference type="SUPFAM" id="SSF46938">
    <property type="entry name" value="CRAL/TRIO N-terminal domain"/>
    <property type="match status" value="1"/>
</dbReference>
<dbReference type="InterPro" id="IPR040676">
    <property type="entry name" value="DUF5641"/>
</dbReference>
<feature type="non-terminal residue" evidence="2">
    <location>
        <position position="244"/>
    </location>
</feature>
<dbReference type="EMBL" id="KK122278">
    <property type="protein sequence ID" value="KFM82388.1"/>
    <property type="molecule type" value="Genomic_DNA"/>
</dbReference>
<organism evidence="2 3">
    <name type="scientific">Stegodyphus mimosarum</name>
    <name type="common">African social velvet spider</name>
    <dbReference type="NCBI Taxonomy" id="407821"/>
    <lineage>
        <taxon>Eukaryota</taxon>
        <taxon>Metazoa</taxon>
        <taxon>Ecdysozoa</taxon>
        <taxon>Arthropoda</taxon>
        <taxon>Chelicerata</taxon>
        <taxon>Arachnida</taxon>
        <taxon>Araneae</taxon>
        <taxon>Araneomorphae</taxon>
        <taxon>Entelegynae</taxon>
        <taxon>Eresoidea</taxon>
        <taxon>Eresidae</taxon>
        <taxon>Stegodyphus</taxon>
    </lineage>
</organism>
<feature type="domain" description="CRAL/TRIO N-terminal" evidence="1">
    <location>
        <begin position="52"/>
        <end position="77"/>
    </location>
</feature>
<protein>
    <submittedName>
        <fullName evidence="2">Alpha-tocopherol transfer protein-like protein</fullName>
    </submittedName>
</protein>
<dbReference type="OrthoDB" id="75724at2759"/>